<reference evidence="1 2" key="1">
    <citation type="submission" date="2019-05" db="EMBL/GenBank/DDBJ databases">
        <authorList>
            <person name="Chen C."/>
        </authorList>
    </citation>
    <scope>NUCLEOTIDE SEQUENCE [LARGE SCALE GENOMIC DNA]</scope>
    <source>
        <strain evidence="1 2">HB172198</strain>
    </source>
</reference>
<proteinExistence type="predicted"/>
<accession>A0A4P8XPD0</accession>
<dbReference type="RefSeq" id="WP_217496347.1">
    <property type="nucleotide sequence ID" value="NZ_CP040396.1"/>
</dbReference>
<dbReference type="KEGG" id="palo:E6C60_3633"/>
<keyword evidence="2" id="KW-1185">Reference proteome</keyword>
<sequence>MAKEKITVGFASSLAEVVITWSTGNGLDVGDAAGIEGSLEGKYISV</sequence>
<name>A0A4P8XPD0_9BACL</name>
<organism evidence="1 2">
    <name type="scientific">Paenibacillus algicola</name>
    <dbReference type="NCBI Taxonomy" id="2565926"/>
    <lineage>
        <taxon>Bacteria</taxon>
        <taxon>Bacillati</taxon>
        <taxon>Bacillota</taxon>
        <taxon>Bacilli</taxon>
        <taxon>Bacillales</taxon>
        <taxon>Paenibacillaceae</taxon>
        <taxon>Paenibacillus</taxon>
    </lineage>
</organism>
<dbReference type="AlphaFoldDB" id="A0A4P8XPD0"/>
<evidence type="ECO:0000313" key="1">
    <source>
        <dbReference type="EMBL" id="QCT04343.1"/>
    </source>
</evidence>
<dbReference type="EMBL" id="CP040396">
    <property type="protein sequence ID" value="QCT04343.1"/>
    <property type="molecule type" value="Genomic_DNA"/>
</dbReference>
<protein>
    <submittedName>
        <fullName evidence="1">Uncharacterized protein</fullName>
    </submittedName>
</protein>
<gene>
    <name evidence="1" type="ORF">E6C60_3633</name>
</gene>
<dbReference type="Proteomes" id="UP000300879">
    <property type="component" value="Chromosome"/>
</dbReference>
<evidence type="ECO:0000313" key="2">
    <source>
        <dbReference type="Proteomes" id="UP000300879"/>
    </source>
</evidence>